<gene>
    <name evidence="2" type="ORF">QUV98_05880</name>
</gene>
<evidence type="ECO:0000259" key="1">
    <source>
        <dbReference type="Pfam" id="PF06445"/>
    </source>
</evidence>
<comment type="caution">
    <text evidence="2">The sequence shown here is derived from an EMBL/GenBank/DDBJ whole genome shotgun (WGS) entry which is preliminary data.</text>
</comment>
<dbReference type="SUPFAM" id="SSF55136">
    <property type="entry name" value="Probable bacterial effector-binding domain"/>
    <property type="match status" value="1"/>
</dbReference>
<protein>
    <submittedName>
        <fullName evidence="2">GyrI-like domain-containing protein</fullName>
    </submittedName>
</protein>
<dbReference type="InterPro" id="IPR011256">
    <property type="entry name" value="Reg_factor_effector_dom_sf"/>
</dbReference>
<organism evidence="2 3">
    <name type="scientific">Massilimicrobiota timonensis</name>
    <dbReference type="NCBI Taxonomy" id="1776392"/>
    <lineage>
        <taxon>Bacteria</taxon>
        <taxon>Bacillati</taxon>
        <taxon>Bacillota</taxon>
        <taxon>Erysipelotrichia</taxon>
        <taxon>Erysipelotrichales</taxon>
        <taxon>Erysipelotrichaceae</taxon>
        <taxon>Massilimicrobiota</taxon>
    </lineage>
</organism>
<dbReference type="Gene3D" id="3.20.80.10">
    <property type="entry name" value="Regulatory factor, effector binding domain"/>
    <property type="match status" value="1"/>
</dbReference>
<evidence type="ECO:0000313" key="3">
    <source>
        <dbReference type="Proteomes" id="UP001529275"/>
    </source>
</evidence>
<name>A0ABT7UI70_9FIRM</name>
<proteinExistence type="predicted"/>
<dbReference type="EMBL" id="JAUDCK010000016">
    <property type="protein sequence ID" value="MDM8195845.1"/>
    <property type="molecule type" value="Genomic_DNA"/>
</dbReference>
<feature type="domain" description="GyrI-like small molecule binding" evidence="1">
    <location>
        <begin position="35"/>
        <end position="208"/>
    </location>
</feature>
<dbReference type="RefSeq" id="WP_224759478.1">
    <property type="nucleotide sequence ID" value="NZ_JAUDCK010000016.1"/>
</dbReference>
<keyword evidence="3" id="KW-1185">Reference proteome</keyword>
<dbReference type="Proteomes" id="UP001529275">
    <property type="component" value="Unassembled WGS sequence"/>
</dbReference>
<dbReference type="InterPro" id="IPR029442">
    <property type="entry name" value="GyrI-like"/>
</dbReference>
<evidence type="ECO:0000313" key="2">
    <source>
        <dbReference type="EMBL" id="MDM8195845.1"/>
    </source>
</evidence>
<reference evidence="3" key="1">
    <citation type="submission" date="2023-06" db="EMBL/GenBank/DDBJ databases">
        <title>Identification and characterization of horizontal gene transfer across gut microbiota members of farm animals based on homology search.</title>
        <authorList>
            <person name="Zeman M."/>
            <person name="Kubasova T."/>
            <person name="Jahodarova E."/>
            <person name="Nykrynova M."/>
            <person name="Rychlik I."/>
        </authorList>
    </citation>
    <scope>NUCLEOTIDE SEQUENCE [LARGE SCALE GENOMIC DNA]</scope>
    <source>
        <strain evidence="3">ET341</strain>
    </source>
</reference>
<accession>A0ABT7UI70</accession>
<sequence>MKIIYNVKAMEGGFLVKEGIRREYKKQYDASTKRIDVVDVPEFNFLMVDGIGNPNVEEFKLKAEALHILSKAIKDYFKEEMDLLYLISPLEGLWDTYDNSQFDVTRKKMIKFTLMIAQPKVLDEQTFETIKENITLKKDNPYLVDVYLKRFKEGRCVQMMHKGAYNTEINTTKQIMEYITIQGMKLSGFHHEIYLNDPERNPVDKLKTIVRYAIEEEGV</sequence>
<reference evidence="2 3" key="2">
    <citation type="submission" date="2023-06" db="EMBL/GenBank/DDBJ databases">
        <authorList>
            <person name="Zeman M."/>
            <person name="Kubasova T."/>
            <person name="Jahodarova E."/>
            <person name="Nykrynova M."/>
            <person name="Rychlik I."/>
        </authorList>
    </citation>
    <scope>NUCLEOTIDE SEQUENCE [LARGE SCALE GENOMIC DNA]</scope>
    <source>
        <strain evidence="2 3">ET341</strain>
    </source>
</reference>
<dbReference type="Pfam" id="PF06445">
    <property type="entry name" value="GyrI-like"/>
    <property type="match status" value="1"/>
</dbReference>